<organism evidence="2 3">
    <name type="scientific">Cyclostephanos tholiformis</name>
    <dbReference type="NCBI Taxonomy" id="382380"/>
    <lineage>
        <taxon>Eukaryota</taxon>
        <taxon>Sar</taxon>
        <taxon>Stramenopiles</taxon>
        <taxon>Ochrophyta</taxon>
        <taxon>Bacillariophyta</taxon>
        <taxon>Coscinodiscophyceae</taxon>
        <taxon>Thalassiosirophycidae</taxon>
        <taxon>Stephanodiscales</taxon>
        <taxon>Stephanodiscaceae</taxon>
        <taxon>Cyclostephanos</taxon>
    </lineage>
</organism>
<evidence type="ECO:0000256" key="1">
    <source>
        <dbReference type="SAM" id="MobiDB-lite"/>
    </source>
</evidence>
<feature type="compositionally biased region" description="Polar residues" evidence="1">
    <location>
        <begin position="458"/>
        <end position="470"/>
    </location>
</feature>
<dbReference type="Proteomes" id="UP001530377">
    <property type="component" value="Unassembled WGS sequence"/>
</dbReference>
<feature type="region of interest" description="Disordered" evidence="1">
    <location>
        <begin position="118"/>
        <end position="318"/>
    </location>
</feature>
<feature type="compositionally biased region" description="Low complexity" evidence="1">
    <location>
        <begin position="222"/>
        <end position="231"/>
    </location>
</feature>
<feature type="compositionally biased region" description="Gly residues" evidence="1">
    <location>
        <begin position="156"/>
        <end position="176"/>
    </location>
</feature>
<evidence type="ECO:0000313" key="2">
    <source>
        <dbReference type="EMBL" id="KAL3823889.1"/>
    </source>
</evidence>
<proteinExistence type="predicted"/>
<feature type="compositionally biased region" description="Basic and acidic residues" evidence="1">
    <location>
        <begin position="180"/>
        <end position="193"/>
    </location>
</feature>
<keyword evidence="3" id="KW-1185">Reference proteome</keyword>
<feature type="region of interest" description="Disordered" evidence="1">
    <location>
        <begin position="350"/>
        <end position="379"/>
    </location>
</feature>
<comment type="caution">
    <text evidence="2">The sequence shown here is derived from an EMBL/GenBank/DDBJ whole genome shotgun (WGS) entry which is preliminary data.</text>
</comment>
<feature type="compositionally biased region" description="Gly residues" evidence="1">
    <location>
        <begin position="305"/>
        <end position="315"/>
    </location>
</feature>
<accession>A0ABD3SH97</accession>
<reference evidence="2 3" key="1">
    <citation type="submission" date="2024-10" db="EMBL/GenBank/DDBJ databases">
        <title>Updated reference genomes for cyclostephanoid diatoms.</title>
        <authorList>
            <person name="Roberts W.R."/>
            <person name="Alverson A.J."/>
        </authorList>
    </citation>
    <scope>NUCLEOTIDE SEQUENCE [LARGE SCALE GENOMIC DNA]</scope>
    <source>
        <strain evidence="2 3">AJA228-03</strain>
    </source>
</reference>
<evidence type="ECO:0000313" key="3">
    <source>
        <dbReference type="Proteomes" id="UP001530377"/>
    </source>
</evidence>
<feature type="compositionally biased region" description="Basic and acidic residues" evidence="1">
    <location>
        <begin position="118"/>
        <end position="129"/>
    </location>
</feature>
<name>A0ABD3SH97_9STRA</name>
<dbReference type="AlphaFoldDB" id="A0ABD3SH97"/>
<feature type="compositionally biased region" description="Basic and acidic residues" evidence="1">
    <location>
        <begin position="238"/>
        <end position="276"/>
    </location>
</feature>
<feature type="region of interest" description="Disordered" evidence="1">
    <location>
        <begin position="451"/>
        <end position="470"/>
    </location>
</feature>
<protein>
    <submittedName>
        <fullName evidence="2">Uncharacterized protein</fullName>
    </submittedName>
</protein>
<sequence>MADPNDNEVDCEYDDDEIDWSAIPLNSISSSMAVPTTIATTSGGTTPSSSTTAAIASDVDVDALRRQVEELRRKLESSEDRLLELEADACASRIESSRRAELVKRAASERVRLVEEELRRTRHEAERYRSGWMRLSNGGNSGRKRRRGGTDDGAESGSGGAVGGGGGGGGGGGDGGSVDNAHDHDDGREKDATDAFSSWGWGGAMGSLFPPPPLVVDDRTSSGRGSSSSGRKVTPRSSSDDDGRKTIRRDDNGAASPGDDRVVGEDAIDDGRRVEEETTTSSSGSRRRRSLPSMSVDASLDFPTRGGGNDCGGGDWRTRDKRRITHSIRNAVVGRDDPVRRRIAMNLLNREETRSSSSASSPRIFPPPVASMDADGGTSVRMDRDVEMGARSRVRSILCLMADEGDPVESSSSWSSSVVAARECNNLSVSGFIRVLVDMFNSLFRRASSSLSDEDSNRTGSRPASTSGNSEGVVYPRLALAITDGWTMSDDESERLISGPLAKYTTVSWGAASYLLGVMRDVLLLSGDARDTVRWWLYRSRQTLLSGGGDAVGSILFRSGAEVDVHFGTMGEDCNPSTDGSIAIGRSDRSQDPEQNHSMLAANFRNDWDPLTMSQPFNLFFDFLLGLMKGNMFDQPRHPNTLTGKDVSDYLEYVHSLVQLIQSNAIDLVSALMSDAPPYDHLEDGHTNRTPFLWTFWFDSLISPAQSKRQSSEDLLVGDFFSSWENTDSFRGNHLLGSGRKHSTRLLACSHMSKYTSTGT</sequence>
<dbReference type="EMBL" id="JALLPB020000027">
    <property type="protein sequence ID" value="KAL3823889.1"/>
    <property type="molecule type" value="Genomic_DNA"/>
</dbReference>
<gene>
    <name evidence="2" type="ORF">ACHAXA_005471</name>
</gene>